<feature type="domain" description="SnoaL-like" evidence="1">
    <location>
        <begin position="8"/>
        <end position="99"/>
    </location>
</feature>
<comment type="caution">
    <text evidence="2">The sequence shown here is derived from an EMBL/GenBank/DDBJ whole genome shotgun (WGS) entry which is preliminary data.</text>
</comment>
<dbReference type="SUPFAM" id="SSF54427">
    <property type="entry name" value="NTF2-like"/>
    <property type="match status" value="1"/>
</dbReference>
<keyword evidence="2" id="KW-0413">Isomerase</keyword>
<proteinExistence type="predicted"/>
<name>A0A840EXR8_9ACTN</name>
<reference evidence="2 3" key="1">
    <citation type="submission" date="2020-08" db="EMBL/GenBank/DDBJ databases">
        <title>Sequencing the genomes of 1000 actinobacteria strains.</title>
        <authorList>
            <person name="Klenk H.-P."/>
        </authorList>
    </citation>
    <scope>NUCLEOTIDE SEQUENCE [LARGE SCALE GENOMIC DNA]</scope>
    <source>
        <strain evidence="2 3">DSM 45298</strain>
    </source>
</reference>
<gene>
    <name evidence="2" type="ORF">BKA16_001690</name>
</gene>
<dbReference type="InterPro" id="IPR032710">
    <property type="entry name" value="NTF2-like_dom_sf"/>
</dbReference>
<evidence type="ECO:0000313" key="2">
    <source>
        <dbReference type="EMBL" id="MBB4135138.1"/>
    </source>
</evidence>
<keyword evidence="3" id="KW-1185">Reference proteome</keyword>
<dbReference type="Gene3D" id="3.10.450.50">
    <property type="match status" value="1"/>
</dbReference>
<dbReference type="GO" id="GO:0016853">
    <property type="term" value="F:isomerase activity"/>
    <property type="evidence" value="ECO:0007669"/>
    <property type="project" value="UniProtKB-KW"/>
</dbReference>
<dbReference type="InterPro" id="IPR037401">
    <property type="entry name" value="SnoaL-like"/>
</dbReference>
<dbReference type="RefSeq" id="WP_345300935.1">
    <property type="nucleotide sequence ID" value="NZ_BAABHL010000076.1"/>
</dbReference>
<sequence>MTDQWILDYFDAWSAEDPDKVASFVTEDCVYEDVTAAHISRGRHQVANFVRISNRVVPNVTYDVVSGHSTPTAYAAEWIMQPQGLRGSSVGTLVDGKISSNRDYWDGATFRLPKQAQ</sequence>
<evidence type="ECO:0000259" key="1">
    <source>
        <dbReference type="Pfam" id="PF12680"/>
    </source>
</evidence>
<dbReference type="AlphaFoldDB" id="A0A840EXR8"/>
<dbReference type="Pfam" id="PF12680">
    <property type="entry name" value="SnoaL_2"/>
    <property type="match status" value="1"/>
</dbReference>
<organism evidence="2 3">
    <name type="scientific">Gordonia humi</name>
    <dbReference type="NCBI Taxonomy" id="686429"/>
    <lineage>
        <taxon>Bacteria</taxon>
        <taxon>Bacillati</taxon>
        <taxon>Actinomycetota</taxon>
        <taxon>Actinomycetes</taxon>
        <taxon>Mycobacteriales</taxon>
        <taxon>Gordoniaceae</taxon>
        <taxon>Gordonia</taxon>
    </lineage>
</organism>
<evidence type="ECO:0000313" key="3">
    <source>
        <dbReference type="Proteomes" id="UP000551501"/>
    </source>
</evidence>
<dbReference type="Proteomes" id="UP000551501">
    <property type="component" value="Unassembled WGS sequence"/>
</dbReference>
<dbReference type="EMBL" id="JACIFP010000001">
    <property type="protein sequence ID" value="MBB4135138.1"/>
    <property type="molecule type" value="Genomic_DNA"/>
</dbReference>
<accession>A0A840EXR8</accession>
<protein>
    <submittedName>
        <fullName evidence="2">Ketosteroid isomerase-like protein</fullName>
    </submittedName>
</protein>